<name>A0A6C1U040_9CORY</name>
<dbReference type="EMBL" id="RXIR01000002">
    <property type="protein sequence ID" value="TVS30027.1"/>
    <property type="molecule type" value="Genomic_DNA"/>
</dbReference>
<dbReference type="Pfam" id="PF03253">
    <property type="entry name" value="UT"/>
    <property type="match status" value="1"/>
</dbReference>
<dbReference type="Gene3D" id="1.10.3430.10">
    <property type="entry name" value="Ammonium transporter AmtB like domains"/>
    <property type="match status" value="1"/>
</dbReference>
<dbReference type="PANTHER" id="PTHR10464:SF4">
    <property type="entry name" value="UREA TRANSPORTER"/>
    <property type="match status" value="1"/>
</dbReference>
<evidence type="ECO:0000256" key="4">
    <source>
        <dbReference type="ARBA" id="ARBA00022692"/>
    </source>
</evidence>
<dbReference type="PANTHER" id="PTHR10464">
    <property type="entry name" value="UREA TRANSPORTER"/>
    <property type="match status" value="1"/>
</dbReference>
<sequence>MSALNMRTPAGAVAPVLRGVSQIFFIADWRTGLLVTAGVAAYNPVAALLMLLGAAAQEVGAWAMGQDRQTRSEGIAGFNGVLVGVVSWLVAPTIASGVLLAVCGGFATVVVFGLVERAFSAPALARIGLPVSTAPFCLLASAIFLLIPTQSAGAGPTSDGGVIEGFGLGVLNGFAEVVLADGPLTGALILAGVALGAPAVAGFGLLGAVIATAAADVVVGIEPAWTGLMTYPGVLTAMALGAVVPVASSLKSRVGWAAAGVLVSVALTAALRSDSLPTFTWPFLFSTWVVLAAAAVGRCRRRDGSGAR</sequence>
<evidence type="ECO:0000256" key="6">
    <source>
        <dbReference type="ARBA" id="ARBA00023136"/>
    </source>
</evidence>
<feature type="transmembrane region" description="Helical" evidence="7">
    <location>
        <begin position="187"/>
        <end position="213"/>
    </location>
</feature>
<protein>
    <submittedName>
        <fullName evidence="8">Urea transporter</fullName>
    </submittedName>
</protein>
<accession>A0A6C1U040</accession>
<keyword evidence="3" id="KW-1003">Cell membrane</keyword>
<dbReference type="Proteomes" id="UP000336646">
    <property type="component" value="Unassembled WGS sequence"/>
</dbReference>
<feature type="transmembrane region" description="Helical" evidence="7">
    <location>
        <begin position="97"/>
        <end position="115"/>
    </location>
</feature>
<keyword evidence="6 7" id="KW-0472">Membrane</keyword>
<reference evidence="8 9" key="1">
    <citation type="submission" date="2018-12" db="EMBL/GenBank/DDBJ databases">
        <title>Corynebacterium sanguinis sp. nov., a clinically-associated and environmental corynebacterium.</title>
        <authorList>
            <person name="Gonzales-Siles L."/>
            <person name="Jaen-Luchoro D."/>
            <person name="Cardew S."/>
            <person name="Inganas E."/>
            <person name="Ohlen M."/>
            <person name="Jensie-Markopolous S."/>
            <person name="Pinyeiro-Iglesias B."/>
            <person name="Molin K."/>
            <person name="Skovbjerg S."/>
            <person name="Svensson-Stadler L."/>
            <person name="Funke G."/>
            <person name="Moore E.R.B."/>
        </authorList>
    </citation>
    <scope>NUCLEOTIDE SEQUENCE [LARGE SCALE GENOMIC DNA]</scope>
    <source>
        <strain evidence="8 9">58734</strain>
    </source>
</reference>
<dbReference type="InterPro" id="IPR029020">
    <property type="entry name" value="Ammonium/urea_transptr"/>
</dbReference>
<evidence type="ECO:0000256" key="7">
    <source>
        <dbReference type="SAM" id="Phobius"/>
    </source>
</evidence>
<evidence type="ECO:0000313" key="9">
    <source>
        <dbReference type="Proteomes" id="UP000336646"/>
    </source>
</evidence>
<evidence type="ECO:0000256" key="3">
    <source>
        <dbReference type="ARBA" id="ARBA00022475"/>
    </source>
</evidence>
<evidence type="ECO:0000256" key="5">
    <source>
        <dbReference type="ARBA" id="ARBA00022989"/>
    </source>
</evidence>
<dbReference type="GO" id="GO:0005886">
    <property type="term" value="C:plasma membrane"/>
    <property type="evidence" value="ECO:0007669"/>
    <property type="project" value="UniProtKB-SubCell"/>
</dbReference>
<feature type="transmembrane region" description="Helical" evidence="7">
    <location>
        <begin position="225"/>
        <end position="247"/>
    </location>
</feature>
<keyword evidence="4 7" id="KW-0812">Transmembrane</keyword>
<dbReference type="OrthoDB" id="4412139at2"/>
<evidence type="ECO:0000256" key="1">
    <source>
        <dbReference type="ARBA" id="ARBA00004651"/>
    </source>
</evidence>
<evidence type="ECO:0000256" key="2">
    <source>
        <dbReference type="ARBA" id="ARBA00005914"/>
    </source>
</evidence>
<feature type="transmembrane region" description="Helical" evidence="7">
    <location>
        <begin position="254"/>
        <end position="273"/>
    </location>
</feature>
<feature type="transmembrane region" description="Helical" evidence="7">
    <location>
        <begin position="127"/>
        <end position="148"/>
    </location>
</feature>
<feature type="transmembrane region" description="Helical" evidence="7">
    <location>
        <begin position="279"/>
        <end position="299"/>
    </location>
</feature>
<evidence type="ECO:0000313" key="8">
    <source>
        <dbReference type="EMBL" id="TVS30027.1"/>
    </source>
</evidence>
<comment type="similarity">
    <text evidence="2">Belongs to the urea transporter family.</text>
</comment>
<feature type="transmembrane region" description="Helical" evidence="7">
    <location>
        <begin position="32"/>
        <end position="53"/>
    </location>
</feature>
<comment type="caution">
    <text evidence="8">The sequence shown here is derived from an EMBL/GenBank/DDBJ whole genome shotgun (WGS) entry which is preliminary data.</text>
</comment>
<dbReference type="AlphaFoldDB" id="A0A6C1U040"/>
<comment type="subcellular location">
    <subcellularLocation>
        <location evidence="1">Cell membrane</location>
        <topology evidence="1">Multi-pass membrane protein</topology>
    </subcellularLocation>
</comment>
<keyword evidence="5 7" id="KW-1133">Transmembrane helix</keyword>
<dbReference type="GO" id="GO:0015204">
    <property type="term" value="F:urea transmembrane transporter activity"/>
    <property type="evidence" value="ECO:0007669"/>
    <property type="project" value="InterPro"/>
</dbReference>
<feature type="transmembrane region" description="Helical" evidence="7">
    <location>
        <begin position="160"/>
        <end position="180"/>
    </location>
</feature>
<dbReference type="RefSeq" id="WP_144772470.1">
    <property type="nucleotide sequence ID" value="NZ_JALXLQ010000002.1"/>
</dbReference>
<gene>
    <name evidence="8" type="ORF">EKI59_01670</name>
</gene>
<dbReference type="InterPro" id="IPR004937">
    <property type="entry name" value="Urea_transporter"/>
</dbReference>
<organism evidence="8 9">
    <name type="scientific">Corynebacterium sanguinis</name>
    <dbReference type="NCBI Taxonomy" id="2594913"/>
    <lineage>
        <taxon>Bacteria</taxon>
        <taxon>Bacillati</taxon>
        <taxon>Actinomycetota</taxon>
        <taxon>Actinomycetes</taxon>
        <taxon>Mycobacteriales</taxon>
        <taxon>Corynebacteriaceae</taxon>
        <taxon>Corynebacterium</taxon>
    </lineage>
</organism>
<proteinExistence type="inferred from homology"/>